<dbReference type="AlphaFoldDB" id="A6FXR5"/>
<dbReference type="InterPro" id="IPR050188">
    <property type="entry name" value="RluA_PseudoU_synthase"/>
</dbReference>
<dbReference type="EMBL" id="ABCS01000002">
    <property type="protein sequence ID" value="EDM81653.1"/>
    <property type="molecule type" value="Genomic_DNA"/>
</dbReference>
<evidence type="ECO:0000313" key="3">
    <source>
        <dbReference type="EMBL" id="EDM81653.1"/>
    </source>
</evidence>
<evidence type="ECO:0000313" key="4">
    <source>
        <dbReference type="Proteomes" id="UP000005801"/>
    </source>
</evidence>
<dbReference type="GO" id="GO:0009982">
    <property type="term" value="F:pseudouridine synthase activity"/>
    <property type="evidence" value="ECO:0007669"/>
    <property type="project" value="InterPro"/>
</dbReference>
<dbReference type="eggNOG" id="COG0564">
    <property type="taxonomic scope" value="Bacteria"/>
</dbReference>
<gene>
    <name evidence="3" type="ORF">PPSIR1_22089</name>
</gene>
<dbReference type="PROSITE" id="PS01129">
    <property type="entry name" value="PSI_RLU"/>
    <property type="match status" value="1"/>
</dbReference>
<dbReference type="CDD" id="cd02869">
    <property type="entry name" value="PseudoU_synth_RluA_like"/>
    <property type="match status" value="1"/>
</dbReference>
<evidence type="ECO:0000256" key="1">
    <source>
        <dbReference type="SAM" id="MobiDB-lite"/>
    </source>
</evidence>
<dbReference type="InterPro" id="IPR006145">
    <property type="entry name" value="PsdUridine_synth_RsuA/RluA"/>
</dbReference>
<dbReference type="STRING" id="391625.PPSIR1_22089"/>
<dbReference type="Proteomes" id="UP000005801">
    <property type="component" value="Unassembled WGS sequence"/>
</dbReference>
<dbReference type="OrthoDB" id="128480at2"/>
<sequence length="509" mass="55511">MAARFIAFDPQPSADPLPERFPSPFRPGTPHPLAERAARALRAWLEANPEALDPARFRGRFGGKMFGVLVVREASGRLGYLQGFAGAFGDRRVVEGFAPPTYDVPAFEALWTGGSATIRAWDRRIAALRPAVEAGDHRAAAELETLILAQRSYSQALHQDIYATYRIVNARGERADLPALFAPLPPPGGAGDCAGPKLLAAALAMELTPVAMAEFWWGGPPPAGGRQHGVYYPACRGRCAKLLPFMLEGIDCEPAPDVGLGQVPDDAPRVVYEDDDLLVVDKPPGMLSVPGRGPRRRDSVEYRLKARANPDAIEAAVAAQSKSKPPAGSEARTAAGPRLDQLWPRLVHRLDLATSGLLIAAKHREAYVALQRQFSSRQIGKRYVALVRGPLPDALGEGGEIELPLARDLDDRPRQKVDRREGKVARTRWQLLAHEPEHAASRVALYPHTGRTHQLRLHAAHPEGLDAPLVGDLLYGYGEGARLMLHAERLTFLHPTRGEPMELRSPCPF</sequence>
<name>A6FXR5_9BACT</name>
<reference evidence="3 4" key="1">
    <citation type="submission" date="2007-06" db="EMBL/GenBank/DDBJ databases">
        <authorList>
            <person name="Shimkets L."/>
            <person name="Ferriera S."/>
            <person name="Johnson J."/>
            <person name="Kravitz S."/>
            <person name="Beeson K."/>
            <person name="Sutton G."/>
            <person name="Rogers Y.-H."/>
            <person name="Friedman R."/>
            <person name="Frazier M."/>
            <person name="Venter J.C."/>
        </authorList>
    </citation>
    <scope>NUCLEOTIDE SEQUENCE [LARGE SCALE GENOMIC DNA]</scope>
    <source>
        <strain evidence="3 4">SIR-1</strain>
    </source>
</reference>
<protein>
    <submittedName>
        <fullName evidence="3">Ribosomal large subunit pseudouridine synthase A</fullName>
    </submittedName>
</protein>
<comment type="caution">
    <text evidence="3">The sequence shown here is derived from an EMBL/GenBank/DDBJ whole genome shotgun (WGS) entry which is preliminary data.</text>
</comment>
<dbReference type="SUPFAM" id="SSF55120">
    <property type="entry name" value="Pseudouridine synthase"/>
    <property type="match status" value="1"/>
</dbReference>
<dbReference type="GO" id="GO:0140098">
    <property type="term" value="F:catalytic activity, acting on RNA"/>
    <property type="evidence" value="ECO:0007669"/>
    <property type="project" value="UniProtKB-ARBA"/>
</dbReference>
<feature type="region of interest" description="Disordered" evidence="1">
    <location>
        <begin position="1"/>
        <end position="24"/>
    </location>
</feature>
<organism evidence="3 4">
    <name type="scientific">Plesiocystis pacifica SIR-1</name>
    <dbReference type="NCBI Taxonomy" id="391625"/>
    <lineage>
        <taxon>Bacteria</taxon>
        <taxon>Pseudomonadati</taxon>
        <taxon>Myxococcota</taxon>
        <taxon>Polyangia</taxon>
        <taxon>Nannocystales</taxon>
        <taxon>Nannocystaceae</taxon>
        <taxon>Plesiocystis</taxon>
    </lineage>
</organism>
<dbReference type="Gene3D" id="3.30.2350.10">
    <property type="entry name" value="Pseudouridine synthase"/>
    <property type="match status" value="1"/>
</dbReference>
<dbReference type="InterPro" id="IPR020103">
    <property type="entry name" value="PsdUridine_synth_cat_dom_sf"/>
</dbReference>
<dbReference type="RefSeq" id="WP_006969264.1">
    <property type="nucleotide sequence ID" value="NZ_ABCS01000002.1"/>
</dbReference>
<evidence type="ECO:0000259" key="2">
    <source>
        <dbReference type="Pfam" id="PF00849"/>
    </source>
</evidence>
<dbReference type="GO" id="GO:0003723">
    <property type="term" value="F:RNA binding"/>
    <property type="evidence" value="ECO:0007669"/>
    <property type="project" value="InterPro"/>
</dbReference>
<dbReference type="InterPro" id="IPR006224">
    <property type="entry name" value="PsdUridine_synth_RluA-like_CS"/>
</dbReference>
<keyword evidence="4" id="KW-1185">Reference proteome</keyword>
<dbReference type="GO" id="GO:0000455">
    <property type="term" value="P:enzyme-directed rRNA pseudouridine synthesis"/>
    <property type="evidence" value="ECO:0007669"/>
    <property type="project" value="TreeGrafter"/>
</dbReference>
<dbReference type="Pfam" id="PF00849">
    <property type="entry name" value="PseudoU_synth_2"/>
    <property type="match status" value="1"/>
</dbReference>
<accession>A6FXR5</accession>
<feature type="compositionally biased region" description="Pro residues" evidence="1">
    <location>
        <begin position="13"/>
        <end position="24"/>
    </location>
</feature>
<dbReference type="PANTHER" id="PTHR21600">
    <property type="entry name" value="MITOCHONDRIAL RNA PSEUDOURIDINE SYNTHASE"/>
    <property type="match status" value="1"/>
</dbReference>
<proteinExistence type="predicted"/>
<feature type="domain" description="Pseudouridine synthase RsuA/RluA-like" evidence="2">
    <location>
        <begin position="276"/>
        <end position="461"/>
    </location>
</feature>
<dbReference type="PANTHER" id="PTHR21600:SF89">
    <property type="entry name" value="RIBOSOMAL LARGE SUBUNIT PSEUDOURIDINE SYNTHASE A"/>
    <property type="match status" value="1"/>
</dbReference>